<evidence type="ECO:0000313" key="7">
    <source>
        <dbReference type="EMBL" id="KAL1507491.1"/>
    </source>
</evidence>
<keyword evidence="8" id="KW-1185">Reference proteome</keyword>
<dbReference type="AlphaFoldDB" id="A0AB34ITV8"/>
<dbReference type="Pfam" id="PF00808">
    <property type="entry name" value="CBFD_NFYB_HMF"/>
    <property type="match status" value="1"/>
</dbReference>
<dbReference type="GO" id="GO:0001228">
    <property type="term" value="F:DNA-binding transcription activator activity, RNA polymerase II-specific"/>
    <property type="evidence" value="ECO:0007669"/>
    <property type="project" value="InterPro"/>
</dbReference>
<dbReference type="SUPFAM" id="SSF47113">
    <property type="entry name" value="Histone-fold"/>
    <property type="match status" value="1"/>
</dbReference>
<evidence type="ECO:0000256" key="3">
    <source>
        <dbReference type="ARBA" id="ARBA00023125"/>
    </source>
</evidence>
<protein>
    <recommendedName>
        <fullName evidence="6">Transcription factor CBF/NF-Y/archaeal histone domain-containing protein</fullName>
    </recommendedName>
</protein>
<keyword evidence="2" id="KW-0805">Transcription regulation</keyword>
<reference evidence="7 8" key="1">
    <citation type="journal article" date="2024" name="Science">
        <title>Giant polyketide synthase enzymes in the biosynthesis of giant marine polyether toxins.</title>
        <authorList>
            <person name="Fallon T.R."/>
            <person name="Shende V.V."/>
            <person name="Wierzbicki I.H."/>
            <person name="Pendleton A.L."/>
            <person name="Watervoot N.F."/>
            <person name="Auber R.P."/>
            <person name="Gonzalez D.J."/>
            <person name="Wisecaver J.H."/>
            <person name="Moore B.S."/>
        </authorList>
    </citation>
    <scope>NUCLEOTIDE SEQUENCE [LARGE SCALE GENOMIC DNA]</scope>
    <source>
        <strain evidence="7 8">12B1</strain>
    </source>
</reference>
<sequence length="271" mass="29416">MPPPRQRSLHPYAETQQTLSSLADAPPMPLGSPGSTGRSSALPFNFNFLSEIKPLREQDRLLPLANIAQIMAEHSRSGAKVSKGAKLFMQEVVSEFIAFVTSEANDVCIRKKKKAIASEEVYEALENLDLGFMLPILKAIEESTKRAKAVRSSAPRLSDAPLASAPRFCPDPFAPPLAIPRLASSSLSLGEAASLLPDLLSPSTPQLLHASSPVVVDVDDEPLPKRQFKAIGKLPETPDIPRVEQAPGRNPRETMPPKLVGSHWLPAFSFF</sequence>
<feature type="region of interest" description="Disordered" evidence="5">
    <location>
        <begin position="237"/>
        <end position="257"/>
    </location>
</feature>
<evidence type="ECO:0000256" key="1">
    <source>
        <dbReference type="ARBA" id="ARBA00009053"/>
    </source>
</evidence>
<name>A0AB34ITV8_PRYPA</name>
<comment type="caution">
    <text evidence="7">The sequence shown here is derived from an EMBL/GenBank/DDBJ whole genome shotgun (WGS) entry which is preliminary data.</text>
</comment>
<gene>
    <name evidence="7" type="ORF">AB1Y20_008327</name>
</gene>
<dbReference type="CDD" id="cd22907">
    <property type="entry name" value="HFD_NFYB"/>
    <property type="match status" value="1"/>
</dbReference>
<dbReference type="GO" id="GO:0016602">
    <property type="term" value="C:CCAAT-binding factor complex"/>
    <property type="evidence" value="ECO:0007669"/>
    <property type="project" value="InterPro"/>
</dbReference>
<organism evidence="7 8">
    <name type="scientific">Prymnesium parvum</name>
    <name type="common">Toxic golden alga</name>
    <dbReference type="NCBI Taxonomy" id="97485"/>
    <lineage>
        <taxon>Eukaryota</taxon>
        <taxon>Haptista</taxon>
        <taxon>Haptophyta</taxon>
        <taxon>Prymnesiophyceae</taxon>
        <taxon>Prymnesiales</taxon>
        <taxon>Prymnesiaceae</taxon>
        <taxon>Prymnesium</taxon>
    </lineage>
</organism>
<evidence type="ECO:0000259" key="6">
    <source>
        <dbReference type="Pfam" id="PF00808"/>
    </source>
</evidence>
<keyword evidence="4" id="KW-0804">Transcription</keyword>
<dbReference type="Gene3D" id="1.10.20.10">
    <property type="entry name" value="Histone, subunit A"/>
    <property type="match status" value="1"/>
</dbReference>
<dbReference type="InterPro" id="IPR003958">
    <property type="entry name" value="CBFA_NFYB_domain"/>
</dbReference>
<accession>A0AB34ITV8</accession>
<evidence type="ECO:0000256" key="5">
    <source>
        <dbReference type="SAM" id="MobiDB-lite"/>
    </source>
</evidence>
<dbReference type="GO" id="GO:0000978">
    <property type="term" value="F:RNA polymerase II cis-regulatory region sequence-specific DNA binding"/>
    <property type="evidence" value="ECO:0007669"/>
    <property type="project" value="TreeGrafter"/>
</dbReference>
<dbReference type="PANTHER" id="PTHR11064">
    <property type="entry name" value="CCAAT-BINDING TRANSCRIPTION FACTOR-RELATED"/>
    <property type="match status" value="1"/>
</dbReference>
<evidence type="ECO:0000313" key="8">
    <source>
        <dbReference type="Proteomes" id="UP001515480"/>
    </source>
</evidence>
<dbReference type="InterPro" id="IPR027113">
    <property type="entry name" value="Transc_fact_NFYB/HAP3"/>
</dbReference>
<dbReference type="GO" id="GO:0046982">
    <property type="term" value="F:protein heterodimerization activity"/>
    <property type="evidence" value="ECO:0007669"/>
    <property type="project" value="InterPro"/>
</dbReference>
<feature type="region of interest" description="Disordered" evidence="5">
    <location>
        <begin position="1"/>
        <end position="37"/>
    </location>
</feature>
<comment type="similarity">
    <text evidence="1">Belongs to the NFYB/HAP3 subunit family.</text>
</comment>
<keyword evidence="3" id="KW-0238">DNA-binding</keyword>
<dbReference type="InterPro" id="IPR009072">
    <property type="entry name" value="Histone-fold"/>
</dbReference>
<dbReference type="Proteomes" id="UP001515480">
    <property type="component" value="Unassembled WGS sequence"/>
</dbReference>
<proteinExistence type="inferred from homology"/>
<evidence type="ECO:0000256" key="4">
    <source>
        <dbReference type="ARBA" id="ARBA00023163"/>
    </source>
</evidence>
<evidence type="ECO:0000256" key="2">
    <source>
        <dbReference type="ARBA" id="ARBA00023015"/>
    </source>
</evidence>
<feature type="domain" description="Transcription factor CBF/NF-Y/archaeal histone" evidence="6">
    <location>
        <begin position="61"/>
        <end position="125"/>
    </location>
</feature>
<dbReference type="EMBL" id="JBGBPQ010000018">
    <property type="protein sequence ID" value="KAL1507491.1"/>
    <property type="molecule type" value="Genomic_DNA"/>
</dbReference>
<dbReference type="PANTHER" id="PTHR11064:SF9">
    <property type="entry name" value="NUCLEAR TRANSCRIPTION FACTOR Y SUBUNIT BETA"/>
    <property type="match status" value="1"/>
</dbReference>